<dbReference type="PANTHER" id="PTHR32046">
    <property type="entry name" value="G DOMAIN-CONTAINING PROTEIN"/>
    <property type="match status" value="1"/>
</dbReference>
<dbReference type="AlphaFoldDB" id="A0ABD2ISE7"/>
<dbReference type="EMBL" id="JBICBT010001118">
    <property type="protein sequence ID" value="KAL3082156.1"/>
    <property type="molecule type" value="Genomic_DNA"/>
</dbReference>
<evidence type="ECO:0000313" key="1">
    <source>
        <dbReference type="EMBL" id="KAL3082156.1"/>
    </source>
</evidence>
<comment type="caution">
    <text evidence="1">The sequence shown here is derived from an EMBL/GenBank/DDBJ whole genome shotgun (WGS) entry which is preliminary data.</text>
</comment>
<dbReference type="Proteomes" id="UP001620626">
    <property type="component" value="Unassembled WGS sequence"/>
</dbReference>
<sequence>MAAPKWPAPKYPRQSGRAKMAAPKRTTIGTITICASQWTPNGWNWLKNWSLRQLKNALDGQKKSGTNGLTENFVLFSNKPNSTPDTLKQFFLALHYLFKLAEVQKNCLFVDLELFSDGHKKTQMPKVISNSLDVFPLIGVQLIKICGDQLVTDNWVAKKTQMLGVCTARTSDPKKIPSPADQLLWPCHLPCPCAQKFGGKCPNGDHFWGCEQCGQTLKFAKQKNDDMGQKAPITHLFCDCGGTRVDHLTFRCAFFADHGDQFKAFTSVNLLNRELERQSKKGTVNLLLEGKTGNGKSTLINAMHFYAQFDTFEDALRLVKLADFNSDSFAPASYSKSVRQNGKRVTIEAKLGNTGRKSGESQTQISSAYIIQAVEDGQLCLVFDTPGNGDTRGIEMDTQNTANTFGFLRGYDALHGVGTVLKSQDNRADESFKYCVNDGILSNLHKNGAPNIVFLITHSSGLGKAIDVVGELLEQIEKENGVKIPLNKSNVFCFNNVAFETLYLNKMKGVEIDEEEMEECSRE</sequence>
<dbReference type="InterPro" id="IPR027417">
    <property type="entry name" value="P-loop_NTPase"/>
</dbReference>
<protein>
    <recommendedName>
        <fullName evidence="3">G domain-containing protein</fullName>
    </recommendedName>
</protein>
<keyword evidence="2" id="KW-1185">Reference proteome</keyword>
<evidence type="ECO:0008006" key="3">
    <source>
        <dbReference type="Google" id="ProtNLM"/>
    </source>
</evidence>
<organism evidence="1 2">
    <name type="scientific">Heterodera trifolii</name>
    <dbReference type="NCBI Taxonomy" id="157864"/>
    <lineage>
        <taxon>Eukaryota</taxon>
        <taxon>Metazoa</taxon>
        <taxon>Ecdysozoa</taxon>
        <taxon>Nematoda</taxon>
        <taxon>Chromadorea</taxon>
        <taxon>Rhabditida</taxon>
        <taxon>Tylenchina</taxon>
        <taxon>Tylenchomorpha</taxon>
        <taxon>Tylenchoidea</taxon>
        <taxon>Heteroderidae</taxon>
        <taxon>Heteroderinae</taxon>
        <taxon>Heterodera</taxon>
    </lineage>
</organism>
<accession>A0ABD2ISE7</accession>
<dbReference type="SUPFAM" id="SSF52540">
    <property type="entry name" value="P-loop containing nucleoside triphosphate hydrolases"/>
    <property type="match status" value="1"/>
</dbReference>
<dbReference type="Gene3D" id="3.40.50.300">
    <property type="entry name" value="P-loop containing nucleotide triphosphate hydrolases"/>
    <property type="match status" value="1"/>
</dbReference>
<dbReference type="PANTHER" id="PTHR32046:SF11">
    <property type="entry name" value="IMMUNE-ASSOCIATED NUCLEOTIDE-BINDING PROTEIN 10-LIKE"/>
    <property type="match status" value="1"/>
</dbReference>
<reference evidence="1 2" key="1">
    <citation type="submission" date="2024-10" db="EMBL/GenBank/DDBJ databases">
        <authorList>
            <person name="Kim D."/>
        </authorList>
    </citation>
    <scope>NUCLEOTIDE SEQUENCE [LARGE SCALE GENOMIC DNA]</scope>
    <source>
        <strain evidence="1">BH-2024</strain>
    </source>
</reference>
<proteinExistence type="predicted"/>
<evidence type="ECO:0000313" key="2">
    <source>
        <dbReference type="Proteomes" id="UP001620626"/>
    </source>
</evidence>
<name>A0ABD2ISE7_9BILA</name>
<gene>
    <name evidence="1" type="ORF">niasHT_035509</name>
</gene>